<evidence type="ECO:0000256" key="8">
    <source>
        <dbReference type="HAMAP-Rule" id="MF_00972"/>
    </source>
</evidence>
<feature type="binding site" evidence="8">
    <location>
        <position position="86"/>
    </location>
    <ligand>
        <name>Zn(2+)</name>
        <dbReference type="ChEBI" id="CHEBI:29105"/>
        <note>catalytic</note>
    </ligand>
</feature>
<evidence type="ECO:0000256" key="4">
    <source>
        <dbReference type="ARBA" id="ARBA00022723"/>
    </source>
</evidence>
<evidence type="ECO:0000256" key="7">
    <source>
        <dbReference type="ARBA" id="ARBA00048045"/>
    </source>
</evidence>
<dbReference type="CDD" id="cd01285">
    <property type="entry name" value="nucleoside_deaminase"/>
    <property type="match status" value="1"/>
</dbReference>
<comment type="catalytic activity">
    <reaction evidence="7 8">
        <text>adenosine(34) in tRNA + H2O + H(+) = inosine(34) in tRNA + NH4(+)</text>
        <dbReference type="Rhea" id="RHEA:43168"/>
        <dbReference type="Rhea" id="RHEA-COMP:10373"/>
        <dbReference type="Rhea" id="RHEA-COMP:10374"/>
        <dbReference type="ChEBI" id="CHEBI:15377"/>
        <dbReference type="ChEBI" id="CHEBI:15378"/>
        <dbReference type="ChEBI" id="CHEBI:28938"/>
        <dbReference type="ChEBI" id="CHEBI:74411"/>
        <dbReference type="ChEBI" id="CHEBI:82852"/>
        <dbReference type="EC" id="3.5.4.33"/>
    </reaction>
</comment>
<dbReference type="InterPro" id="IPR058535">
    <property type="entry name" value="MafB19-deam"/>
</dbReference>
<organism evidence="10 11">
    <name type="scientific">Carboxydocella sporoproducens DSM 16521</name>
    <dbReference type="NCBI Taxonomy" id="1121270"/>
    <lineage>
        <taxon>Bacteria</taxon>
        <taxon>Bacillati</taxon>
        <taxon>Bacillota</taxon>
        <taxon>Clostridia</taxon>
        <taxon>Eubacteriales</taxon>
        <taxon>Clostridiales Family XVI. Incertae Sedis</taxon>
        <taxon>Carboxydocella</taxon>
    </lineage>
</organism>
<dbReference type="InterPro" id="IPR028883">
    <property type="entry name" value="tRNA_aden_deaminase"/>
</dbReference>
<feature type="domain" description="CMP/dCMP-type deaminase" evidence="9">
    <location>
        <begin position="5"/>
        <end position="114"/>
    </location>
</feature>
<evidence type="ECO:0000256" key="3">
    <source>
        <dbReference type="ARBA" id="ARBA00022694"/>
    </source>
</evidence>
<evidence type="ECO:0000256" key="5">
    <source>
        <dbReference type="ARBA" id="ARBA00022801"/>
    </source>
</evidence>
<feature type="active site" description="Proton donor" evidence="8">
    <location>
        <position position="58"/>
    </location>
</feature>
<evidence type="ECO:0000259" key="9">
    <source>
        <dbReference type="PROSITE" id="PS51747"/>
    </source>
</evidence>
<dbReference type="PANTHER" id="PTHR11079">
    <property type="entry name" value="CYTOSINE DEAMINASE FAMILY MEMBER"/>
    <property type="match status" value="1"/>
</dbReference>
<sequence length="161" mass="17843">MQLEHDDAYYMGLALVEARKAMALGEVPIGAVLVRRGEVVAAAHNWRELAPDPTGHAEMLVIREAARRLGGWRLTESTLYVTIEPCPMCAGAIVQARIERLVYGAADPKAGAVDSLMDLVRHPGLNHQVEVTAGVRAEECQELMKEFFRKLRLNKQKDARV</sequence>
<dbReference type="EC" id="3.5.4.33" evidence="8"/>
<dbReference type="OrthoDB" id="9802676at2"/>
<dbReference type="Pfam" id="PF14437">
    <property type="entry name" value="MafB19-deam"/>
    <property type="match status" value="1"/>
</dbReference>
<comment type="similarity">
    <text evidence="1">Belongs to the cytidine and deoxycytidylate deaminase family. ADAT2 subfamily.</text>
</comment>
<comment type="subunit">
    <text evidence="2 8">Homodimer.</text>
</comment>
<dbReference type="PROSITE" id="PS51747">
    <property type="entry name" value="CYT_DCMP_DEAMINASES_2"/>
    <property type="match status" value="1"/>
</dbReference>
<reference evidence="11" key="1">
    <citation type="submission" date="2017-02" db="EMBL/GenBank/DDBJ databases">
        <authorList>
            <person name="Varghese N."/>
            <person name="Submissions S."/>
        </authorList>
    </citation>
    <scope>NUCLEOTIDE SEQUENCE [LARGE SCALE GENOMIC DNA]</scope>
    <source>
        <strain evidence="11">DSM 16521</strain>
    </source>
</reference>
<keyword evidence="5 8" id="KW-0378">Hydrolase</keyword>
<dbReference type="HAMAP" id="MF_00972">
    <property type="entry name" value="tRNA_aden_deaminase"/>
    <property type="match status" value="1"/>
</dbReference>
<dbReference type="PANTHER" id="PTHR11079:SF202">
    <property type="entry name" value="TRNA-SPECIFIC ADENOSINE DEAMINASE"/>
    <property type="match status" value="1"/>
</dbReference>
<keyword evidence="6 8" id="KW-0862">Zinc</keyword>
<dbReference type="Proteomes" id="UP000189933">
    <property type="component" value="Unassembled WGS sequence"/>
</dbReference>
<dbReference type="GO" id="GO:0002100">
    <property type="term" value="P:tRNA wobble adenosine to inosine editing"/>
    <property type="evidence" value="ECO:0007669"/>
    <property type="project" value="UniProtKB-UniRule"/>
</dbReference>
<dbReference type="AlphaFoldDB" id="A0A1T4MIP6"/>
<feature type="binding site" evidence="8">
    <location>
        <position position="56"/>
    </location>
    <ligand>
        <name>Zn(2+)</name>
        <dbReference type="ChEBI" id="CHEBI:29105"/>
        <note>catalytic</note>
    </ligand>
</feature>
<comment type="function">
    <text evidence="8">Catalyzes the deamination of adenosine to inosine at the wobble position 34 of tRNA(Arg2).</text>
</comment>
<dbReference type="InterPro" id="IPR016192">
    <property type="entry name" value="APOBEC/CMP_deaminase_Zn-bd"/>
</dbReference>
<dbReference type="NCBIfam" id="NF008113">
    <property type="entry name" value="PRK10860.1"/>
    <property type="match status" value="1"/>
</dbReference>
<dbReference type="GO" id="GO:0008270">
    <property type="term" value="F:zinc ion binding"/>
    <property type="evidence" value="ECO:0007669"/>
    <property type="project" value="UniProtKB-UniRule"/>
</dbReference>
<dbReference type="Gene3D" id="3.40.140.10">
    <property type="entry name" value="Cytidine Deaminase, domain 2"/>
    <property type="match status" value="1"/>
</dbReference>
<feature type="binding site" evidence="8">
    <location>
        <position position="89"/>
    </location>
    <ligand>
        <name>Zn(2+)</name>
        <dbReference type="ChEBI" id="CHEBI:29105"/>
        <note>catalytic</note>
    </ligand>
</feature>
<dbReference type="EMBL" id="FUXM01000004">
    <property type="protein sequence ID" value="SJZ66725.1"/>
    <property type="molecule type" value="Genomic_DNA"/>
</dbReference>
<evidence type="ECO:0000313" key="11">
    <source>
        <dbReference type="Proteomes" id="UP000189933"/>
    </source>
</evidence>
<evidence type="ECO:0000256" key="2">
    <source>
        <dbReference type="ARBA" id="ARBA00011738"/>
    </source>
</evidence>
<gene>
    <name evidence="8" type="primary">tadA</name>
    <name evidence="10" type="ORF">SAMN02745885_00586</name>
</gene>
<keyword evidence="11" id="KW-1185">Reference proteome</keyword>
<accession>A0A1T4MIP6</accession>
<evidence type="ECO:0000256" key="6">
    <source>
        <dbReference type="ARBA" id="ARBA00022833"/>
    </source>
</evidence>
<keyword evidence="3 8" id="KW-0819">tRNA processing</keyword>
<evidence type="ECO:0000256" key="1">
    <source>
        <dbReference type="ARBA" id="ARBA00010669"/>
    </source>
</evidence>
<comment type="cofactor">
    <cofactor evidence="8">
        <name>Zn(2+)</name>
        <dbReference type="ChEBI" id="CHEBI:29105"/>
    </cofactor>
    <text evidence="8">Binds 1 zinc ion per subunit.</text>
</comment>
<protein>
    <recommendedName>
        <fullName evidence="8">tRNA-specific adenosine deaminase</fullName>
        <ecNumber evidence="8">3.5.4.33</ecNumber>
    </recommendedName>
</protein>
<dbReference type="FunFam" id="3.40.140.10:FF:000005">
    <property type="entry name" value="tRNA-specific adenosine deaminase"/>
    <property type="match status" value="1"/>
</dbReference>
<evidence type="ECO:0000313" key="10">
    <source>
        <dbReference type="EMBL" id="SJZ66725.1"/>
    </source>
</evidence>
<keyword evidence="4 8" id="KW-0479">Metal-binding</keyword>
<dbReference type="GO" id="GO:0052717">
    <property type="term" value="F:tRNA-specific adenosine-34 deaminase activity"/>
    <property type="evidence" value="ECO:0007669"/>
    <property type="project" value="UniProtKB-UniRule"/>
</dbReference>
<dbReference type="SUPFAM" id="SSF53927">
    <property type="entry name" value="Cytidine deaminase-like"/>
    <property type="match status" value="1"/>
</dbReference>
<proteinExistence type="inferred from homology"/>
<name>A0A1T4MIP6_9FIRM</name>
<dbReference type="InterPro" id="IPR002125">
    <property type="entry name" value="CMP_dCMP_dom"/>
</dbReference>
<dbReference type="InterPro" id="IPR016193">
    <property type="entry name" value="Cytidine_deaminase-like"/>
</dbReference>
<dbReference type="PROSITE" id="PS00903">
    <property type="entry name" value="CYT_DCMP_DEAMINASES_1"/>
    <property type="match status" value="1"/>
</dbReference>